<dbReference type="Proteomes" id="UP000054854">
    <property type="component" value="Unassembled WGS sequence"/>
</dbReference>
<name>A0A378IPP2_9GAMM</name>
<dbReference type="InterPro" id="IPR029052">
    <property type="entry name" value="Metallo-depent_PP-like"/>
</dbReference>
<dbReference type="EMBL" id="LNXX01000005">
    <property type="protein sequence ID" value="KTC93393.1"/>
    <property type="molecule type" value="Genomic_DNA"/>
</dbReference>
<gene>
    <name evidence="2" type="ORF">Lcin_0431</name>
    <name evidence="3" type="ORF">NCTC12438_03238</name>
</gene>
<reference evidence="2 4" key="1">
    <citation type="submission" date="2015-11" db="EMBL/GenBank/DDBJ databases">
        <title>Genomic analysis of 38 Legionella species identifies large and diverse effector repertoires.</title>
        <authorList>
            <person name="Burstein D."/>
            <person name="Amaro F."/>
            <person name="Zusman T."/>
            <person name="Lifshitz Z."/>
            <person name="Cohen O."/>
            <person name="Gilbert J.A."/>
            <person name="Pupko T."/>
            <person name="Shuman H.A."/>
            <person name="Segal G."/>
        </authorList>
    </citation>
    <scope>NUCLEOTIDE SEQUENCE [LARGE SCALE GENOMIC DNA]</scope>
    <source>
        <strain evidence="2 4">CDC#72-OH-14</strain>
    </source>
</reference>
<keyword evidence="4" id="KW-1185">Reference proteome</keyword>
<evidence type="ECO:0000313" key="2">
    <source>
        <dbReference type="EMBL" id="KTC93393.1"/>
    </source>
</evidence>
<sequence>MCVIMKEKIPQDISLKEENTVGSDIIIGDVHGNAHCFKQNLESLSKTDRLFIVGDLTDRGHNSREVIKQILRHKEQVFSIRGNHEDICLAAINALERLTQEKSSFISNDTHPLRNYIKSGEKSLRKLTLLLKSLDDSSAYEREYKALGTTIINGGGWLIKLFLRELENKSIQCQSGTIQYQESSEIKSIKKFMEHLPYVIHVKGKKPFNIVHADMPFEDVELYKRIAKNNMILTDREKYYATWARQDAPKLELKIRTKKRHKESIPCYVGHTPIVKEEDIPIVRYDSNTVNLDVATYALNMSLAVNHTKGSSAYIGKKDKLNKSLLEKQRELNQHLQNNPYNPSLYKLERVKLSEEKENANPSAKRKHEKQVSFNFDSFWKPHYERINEDDRQDTYLNRDEDNNLKPK</sequence>
<dbReference type="Pfam" id="PF00149">
    <property type="entry name" value="Metallophos"/>
    <property type="match status" value="1"/>
</dbReference>
<dbReference type="PANTHER" id="PTHR42850">
    <property type="entry name" value="METALLOPHOSPHOESTERASE"/>
    <property type="match status" value="1"/>
</dbReference>
<dbReference type="STRING" id="28085.Lcin_0431"/>
<dbReference type="PANTHER" id="PTHR42850:SF4">
    <property type="entry name" value="ZINC-DEPENDENT ENDOPOLYPHOSPHATASE"/>
    <property type="match status" value="1"/>
</dbReference>
<dbReference type="Proteomes" id="UP000255316">
    <property type="component" value="Unassembled WGS sequence"/>
</dbReference>
<dbReference type="GO" id="GO:0016791">
    <property type="term" value="F:phosphatase activity"/>
    <property type="evidence" value="ECO:0007669"/>
    <property type="project" value="TreeGrafter"/>
</dbReference>
<organism evidence="3 5">
    <name type="scientific">Legionella cincinnatiensis</name>
    <dbReference type="NCBI Taxonomy" id="28085"/>
    <lineage>
        <taxon>Bacteria</taxon>
        <taxon>Pseudomonadati</taxon>
        <taxon>Pseudomonadota</taxon>
        <taxon>Gammaproteobacteria</taxon>
        <taxon>Legionellales</taxon>
        <taxon>Legionellaceae</taxon>
        <taxon>Legionella</taxon>
    </lineage>
</organism>
<dbReference type="InterPro" id="IPR050126">
    <property type="entry name" value="Ap4A_hydrolase"/>
</dbReference>
<dbReference type="SUPFAM" id="SSF56300">
    <property type="entry name" value="Metallo-dependent phosphatases"/>
    <property type="match status" value="1"/>
</dbReference>
<dbReference type="Gene3D" id="3.60.21.10">
    <property type="match status" value="1"/>
</dbReference>
<accession>A0A378IPP2</accession>
<evidence type="ECO:0000313" key="5">
    <source>
        <dbReference type="Proteomes" id="UP000255316"/>
    </source>
</evidence>
<feature type="domain" description="Calcineurin-like phosphoesterase" evidence="1">
    <location>
        <begin position="26"/>
        <end position="116"/>
    </location>
</feature>
<dbReference type="OrthoDB" id="5296354at2"/>
<reference evidence="3 5" key="2">
    <citation type="submission" date="2018-06" db="EMBL/GenBank/DDBJ databases">
        <authorList>
            <consortium name="Pathogen Informatics"/>
            <person name="Doyle S."/>
        </authorList>
    </citation>
    <scope>NUCLEOTIDE SEQUENCE [LARGE SCALE GENOMIC DNA]</scope>
    <source>
        <strain evidence="3 5">NCTC12438</strain>
    </source>
</reference>
<evidence type="ECO:0000259" key="1">
    <source>
        <dbReference type="Pfam" id="PF00149"/>
    </source>
</evidence>
<dbReference type="InterPro" id="IPR004843">
    <property type="entry name" value="Calcineurin-like_PHP"/>
</dbReference>
<dbReference type="EMBL" id="UGNX01000001">
    <property type="protein sequence ID" value="STX36605.1"/>
    <property type="molecule type" value="Genomic_DNA"/>
</dbReference>
<proteinExistence type="predicted"/>
<protein>
    <submittedName>
        <fullName evidence="3">Diadenosine tetraphosphatase</fullName>
    </submittedName>
</protein>
<dbReference type="AlphaFoldDB" id="A0A378IPP2"/>
<evidence type="ECO:0000313" key="3">
    <source>
        <dbReference type="EMBL" id="STX36605.1"/>
    </source>
</evidence>
<evidence type="ECO:0000313" key="4">
    <source>
        <dbReference type="Proteomes" id="UP000054854"/>
    </source>
</evidence>
<dbReference type="GO" id="GO:0005737">
    <property type="term" value="C:cytoplasm"/>
    <property type="evidence" value="ECO:0007669"/>
    <property type="project" value="TreeGrafter"/>
</dbReference>